<keyword evidence="2" id="KW-1185">Reference proteome</keyword>
<reference evidence="1 2" key="1">
    <citation type="submission" date="2023-07" db="EMBL/GenBank/DDBJ databases">
        <title>Genomic Encyclopedia of Type Strains, Phase IV (KMG-IV): sequencing the most valuable type-strain genomes for metagenomic binning, comparative biology and taxonomic classification.</title>
        <authorList>
            <person name="Goeker M."/>
        </authorList>
    </citation>
    <scope>NUCLEOTIDE SEQUENCE [LARGE SCALE GENOMIC DNA]</scope>
    <source>
        <strain evidence="1 2">DSM 15561</strain>
    </source>
</reference>
<gene>
    <name evidence="1" type="ORF">QOZ99_002564</name>
</gene>
<dbReference type="RefSeq" id="WP_306890357.1">
    <property type="nucleotide sequence ID" value="NZ_JAUSVR010000007.1"/>
</dbReference>
<dbReference type="Proteomes" id="UP001235094">
    <property type="component" value="Unassembled WGS sequence"/>
</dbReference>
<sequence length="144" mass="15812">MVMVVGRLVGLMSSQGRSLTADYHAAASPQEKARSVLAKLHEVGTPPETIMEIVLAVRSLHREVGPYGWPNWVPMQVSRVLKRLHGVSGTNWQVRGIDLKTRYVRSQGRAMVILGEKVLECVTHAIDHTAIEETLAAVRAGRAP</sequence>
<evidence type="ECO:0000313" key="1">
    <source>
        <dbReference type="EMBL" id="MDQ0511665.1"/>
    </source>
</evidence>
<protein>
    <submittedName>
        <fullName evidence="1">Uncharacterized protein</fullName>
    </submittedName>
</protein>
<comment type="caution">
    <text evidence="1">The sequence shown here is derived from an EMBL/GenBank/DDBJ whole genome shotgun (WGS) entry which is preliminary data.</text>
</comment>
<proteinExistence type="predicted"/>
<organism evidence="1 2">
    <name type="scientific">Ancylobacter amanitiformis</name>
    <dbReference type="NCBI Taxonomy" id="217069"/>
    <lineage>
        <taxon>Bacteria</taxon>
        <taxon>Pseudomonadati</taxon>
        <taxon>Pseudomonadota</taxon>
        <taxon>Alphaproteobacteria</taxon>
        <taxon>Hyphomicrobiales</taxon>
        <taxon>Xanthobacteraceae</taxon>
        <taxon>Ancylobacter</taxon>
    </lineage>
</organism>
<evidence type="ECO:0000313" key="2">
    <source>
        <dbReference type="Proteomes" id="UP001235094"/>
    </source>
</evidence>
<dbReference type="EMBL" id="JAUSVR010000007">
    <property type="protein sequence ID" value="MDQ0511665.1"/>
    <property type="molecule type" value="Genomic_DNA"/>
</dbReference>
<name>A0ABU0LSN9_9HYPH</name>
<accession>A0ABU0LSN9</accession>